<evidence type="ECO:0000313" key="8">
    <source>
        <dbReference type="EMBL" id="KAK8767227.1"/>
    </source>
</evidence>
<dbReference type="Proteomes" id="UP001321473">
    <property type="component" value="Unassembled WGS sequence"/>
</dbReference>
<keyword evidence="6" id="KW-0325">Glycoprotein</keyword>
<reference evidence="8 9" key="1">
    <citation type="journal article" date="2023" name="Arcadia Sci">
        <title>De novo assembly of a long-read Amblyomma americanum tick genome.</title>
        <authorList>
            <person name="Chou S."/>
            <person name="Poskanzer K.E."/>
            <person name="Rollins M."/>
            <person name="Thuy-Boun P.S."/>
        </authorList>
    </citation>
    <scope>NUCLEOTIDE SEQUENCE [LARGE SCALE GENOMIC DNA]</scope>
    <source>
        <strain evidence="8">F_SG_1</strain>
        <tissue evidence="8">Salivary glands</tissue>
    </source>
</reference>
<sequence>MQVYKNGRFAKFDYGEQRNVDIYGQTLWRRASVFIHRAAVDVATCGGKGRQEAEGCSRRQINSGSRAIWHARPLPRPGSLALACLAALPLSCAAECRIPGYKIGGPVDPDACRNVTEIIRDKGYPVDEHTVVTSDGVILNIQRIPSGRTSHGKGRRKGPKPVVFLQHGLLSSSADWVINFPNESIAYILADAGYDVWLGNVRGNTYASHIKYTRKDKQYWDFSFDQMIAYDLPAMLDYVLKMTQQDKLFYVGHSQGTLVLFALLSERPEYNDKIQLFSALGPVTTVTYMTSPVRLLAPFAKDANLLFRLFGVYDFLPNNWFMKLLADTMCKYHVVRELCEDAIFLITGTDMHEFNVTRLPVIISHTPAGTSVKNMVHFAQLVREKKFQKFDYGSRRNLIVYGQRTPPEYNVSRVAAPVGLFWSLNDWFADPTDVSSLSKQLPNLVLNYQVPDPLFTHVDFTFGIHAKDIVYNTVMKLMASRKMKMNRRY</sequence>
<evidence type="ECO:0000256" key="4">
    <source>
        <dbReference type="ARBA" id="ARBA00022963"/>
    </source>
</evidence>
<evidence type="ECO:0000256" key="6">
    <source>
        <dbReference type="ARBA" id="ARBA00023180"/>
    </source>
</evidence>
<keyword evidence="3" id="KW-0378">Hydrolase</keyword>
<organism evidence="8 9">
    <name type="scientific">Amblyomma americanum</name>
    <name type="common">Lone star tick</name>
    <dbReference type="NCBI Taxonomy" id="6943"/>
    <lineage>
        <taxon>Eukaryota</taxon>
        <taxon>Metazoa</taxon>
        <taxon>Ecdysozoa</taxon>
        <taxon>Arthropoda</taxon>
        <taxon>Chelicerata</taxon>
        <taxon>Arachnida</taxon>
        <taxon>Acari</taxon>
        <taxon>Parasitiformes</taxon>
        <taxon>Ixodida</taxon>
        <taxon>Ixodoidea</taxon>
        <taxon>Ixodidae</taxon>
        <taxon>Amblyomminae</taxon>
        <taxon>Amblyomma</taxon>
    </lineage>
</organism>
<gene>
    <name evidence="8" type="ORF">V5799_005976</name>
</gene>
<dbReference type="GO" id="GO:0016042">
    <property type="term" value="P:lipid catabolic process"/>
    <property type="evidence" value="ECO:0007669"/>
    <property type="project" value="UniProtKB-KW"/>
</dbReference>
<keyword evidence="5" id="KW-0443">Lipid metabolism</keyword>
<accession>A0AAQ4DXN7</accession>
<comment type="similarity">
    <text evidence="1">Belongs to the AB hydrolase superfamily. Lipase family.</text>
</comment>
<dbReference type="SUPFAM" id="SSF53474">
    <property type="entry name" value="alpha/beta-Hydrolases"/>
    <property type="match status" value="1"/>
</dbReference>
<evidence type="ECO:0000256" key="3">
    <source>
        <dbReference type="ARBA" id="ARBA00022801"/>
    </source>
</evidence>
<evidence type="ECO:0000256" key="5">
    <source>
        <dbReference type="ARBA" id="ARBA00023098"/>
    </source>
</evidence>
<dbReference type="EMBL" id="JARKHS020025632">
    <property type="protein sequence ID" value="KAK8767227.1"/>
    <property type="molecule type" value="Genomic_DNA"/>
</dbReference>
<evidence type="ECO:0000256" key="1">
    <source>
        <dbReference type="ARBA" id="ARBA00010701"/>
    </source>
</evidence>
<proteinExistence type="inferred from homology"/>
<evidence type="ECO:0000256" key="2">
    <source>
        <dbReference type="ARBA" id="ARBA00022729"/>
    </source>
</evidence>
<dbReference type="GO" id="GO:0016787">
    <property type="term" value="F:hydrolase activity"/>
    <property type="evidence" value="ECO:0007669"/>
    <property type="project" value="UniProtKB-KW"/>
</dbReference>
<evidence type="ECO:0000259" key="7">
    <source>
        <dbReference type="Pfam" id="PF04083"/>
    </source>
</evidence>
<dbReference type="FunFam" id="3.40.50.1820:FF:000021">
    <property type="entry name" value="Lipase"/>
    <property type="match status" value="1"/>
</dbReference>
<keyword evidence="4" id="KW-0442">Lipid degradation</keyword>
<dbReference type="InterPro" id="IPR006693">
    <property type="entry name" value="AB_hydrolase_lipase"/>
</dbReference>
<name>A0AAQ4DXN7_AMBAM</name>
<keyword evidence="9" id="KW-1185">Reference proteome</keyword>
<evidence type="ECO:0000313" key="9">
    <source>
        <dbReference type="Proteomes" id="UP001321473"/>
    </source>
</evidence>
<dbReference type="Gene3D" id="3.40.50.1820">
    <property type="entry name" value="alpha/beta hydrolase"/>
    <property type="match status" value="1"/>
</dbReference>
<keyword evidence="2" id="KW-0732">Signal</keyword>
<dbReference type="AlphaFoldDB" id="A0AAQ4DXN7"/>
<dbReference type="Pfam" id="PF04083">
    <property type="entry name" value="Abhydro_lipase"/>
    <property type="match status" value="1"/>
</dbReference>
<protein>
    <recommendedName>
        <fullName evidence="7">Partial AB-hydrolase lipase domain-containing protein</fullName>
    </recommendedName>
</protein>
<dbReference type="PANTHER" id="PTHR11005">
    <property type="entry name" value="LYSOSOMAL ACID LIPASE-RELATED"/>
    <property type="match status" value="1"/>
</dbReference>
<dbReference type="InterPro" id="IPR029058">
    <property type="entry name" value="AB_hydrolase_fold"/>
</dbReference>
<feature type="domain" description="Partial AB-hydrolase lipase" evidence="7">
    <location>
        <begin position="115"/>
        <end position="179"/>
    </location>
</feature>
<comment type="caution">
    <text evidence="8">The sequence shown here is derived from an EMBL/GenBank/DDBJ whole genome shotgun (WGS) entry which is preliminary data.</text>
</comment>